<name>A0A9P4MIY0_9PEZI</name>
<reference evidence="2" key="1">
    <citation type="journal article" date="2020" name="Stud. Mycol.">
        <title>101 Dothideomycetes genomes: a test case for predicting lifestyles and emergence of pathogens.</title>
        <authorList>
            <person name="Haridas S."/>
            <person name="Albert R."/>
            <person name="Binder M."/>
            <person name="Bloem J."/>
            <person name="Labutti K."/>
            <person name="Salamov A."/>
            <person name="Andreopoulos B."/>
            <person name="Baker S."/>
            <person name="Barry K."/>
            <person name="Bills G."/>
            <person name="Bluhm B."/>
            <person name="Cannon C."/>
            <person name="Castanera R."/>
            <person name="Culley D."/>
            <person name="Daum C."/>
            <person name="Ezra D."/>
            <person name="Gonzalez J."/>
            <person name="Henrissat B."/>
            <person name="Kuo A."/>
            <person name="Liang C."/>
            <person name="Lipzen A."/>
            <person name="Lutzoni F."/>
            <person name="Magnuson J."/>
            <person name="Mondo S."/>
            <person name="Nolan M."/>
            <person name="Ohm R."/>
            <person name="Pangilinan J."/>
            <person name="Park H.-J."/>
            <person name="Ramirez L."/>
            <person name="Alfaro M."/>
            <person name="Sun H."/>
            <person name="Tritt A."/>
            <person name="Yoshinaga Y."/>
            <person name="Zwiers L.-H."/>
            <person name="Turgeon B."/>
            <person name="Goodwin S."/>
            <person name="Spatafora J."/>
            <person name="Crous P."/>
            <person name="Grigoriev I."/>
        </authorList>
    </citation>
    <scope>NUCLEOTIDE SEQUENCE</scope>
    <source>
        <strain evidence="2">CBS 260.36</strain>
    </source>
</reference>
<keyword evidence="1" id="KW-0732">Signal</keyword>
<evidence type="ECO:0000313" key="2">
    <source>
        <dbReference type="EMBL" id="KAF2151529.1"/>
    </source>
</evidence>
<gene>
    <name evidence="2" type="ORF">K461DRAFT_295571</name>
</gene>
<evidence type="ECO:0000256" key="1">
    <source>
        <dbReference type="SAM" id="SignalP"/>
    </source>
</evidence>
<evidence type="ECO:0000313" key="3">
    <source>
        <dbReference type="Proteomes" id="UP000799439"/>
    </source>
</evidence>
<sequence length="124" mass="13176">MVNLTSALVGCLSLGASFAAQVEITIDDNKKGGGSVGIITIPDNQLAQVYAQQPKWFPDDRIIAKLNPDGKVMTMTIPLGSPPRRVATIANIWKSNGITISSYLDAGVVNPAYTINSKGQRFDG</sequence>
<protein>
    <submittedName>
        <fullName evidence="2">Uncharacterized protein</fullName>
    </submittedName>
</protein>
<proteinExistence type="predicted"/>
<dbReference type="Proteomes" id="UP000799439">
    <property type="component" value="Unassembled WGS sequence"/>
</dbReference>
<dbReference type="EMBL" id="ML996088">
    <property type="protein sequence ID" value="KAF2151529.1"/>
    <property type="molecule type" value="Genomic_DNA"/>
</dbReference>
<accession>A0A9P4MIY0</accession>
<feature type="signal peptide" evidence="1">
    <location>
        <begin position="1"/>
        <end position="19"/>
    </location>
</feature>
<keyword evidence="3" id="KW-1185">Reference proteome</keyword>
<dbReference type="AlphaFoldDB" id="A0A9P4MIY0"/>
<feature type="chain" id="PRO_5040405073" evidence="1">
    <location>
        <begin position="20"/>
        <end position="124"/>
    </location>
</feature>
<comment type="caution">
    <text evidence="2">The sequence shown here is derived from an EMBL/GenBank/DDBJ whole genome shotgun (WGS) entry which is preliminary data.</text>
</comment>
<organism evidence="2 3">
    <name type="scientific">Myriangium duriaei CBS 260.36</name>
    <dbReference type="NCBI Taxonomy" id="1168546"/>
    <lineage>
        <taxon>Eukaryota</taxon>
        <taxon>Fungi</taxon>
        <taxon>Dikarya</taxon>
        <taxon>Ascomycota</taxon>
        <taxon>Pezizomycotina</taxon>
        <taxon>Dothideomycetes</taxon>
        <taxon>Dothideomycetidae</taxon>
        <taxon>Myriangiales</taxon>
        <taxon>Myriangiaceae</taxon>
        <taxon>Myriangium</taxon>
    </lineage>
</organism>